<gene>
    <name evidence="9" type="primary">phoU</name>
    <name evidence="9" type="ORF">CR205_01820</name>
</gene>
<reference evidence="9 10" key="1">
    <citation type="submission" date="2017-10" db="EMBL/GenBank/DDBJ databases">
        <title>Bacillus sp. nov., a halophilic bacterium isolated from a Yangshapao Lake.</title>
        <authorList>
            <person name="Wang H."/>
        </authorList>
    </citation>
    <scope>NUCLEOTIDE SEQUENCE [LARGE SCALE GENOMIC DNA]</scope>
    <source>
        <strain evidence="9 10">YSP-3</strain>
    </source>
</reference>
<proteinExistence type="inferred from homology"/>
<dbReference type="InterPro" id="IPR028366">
    <property type="entry name" value="PhoU"/>
</dbReference>
<protein>
    <recommendedName>
        <fullName evidence="7">Phosphate-specific transport system accessory protein PhoU</fullName>
    </recommendedName>
</protein>
<dbReference type="Proteomes" id="UP000248066">
    <property type="component" value="Unassembled WGS sequence"/>
</dbReference>
<dbReference type="InterPro" id="IPR026022">
    <property type="entry name" value="PhoU_dom"/>
</dbReference>
<comment type="subcellular location">
    <subcellularLocation>
        <location evidence="1 7">Cytoplasm</location>
    </subcellularLocation>
</comment>
<feature type="domain" description="PhoU" evidence="8">
    <location>
        <begin position="123"/>
        <end position="207"/>
    </location>
</feature>
<dbReference type="PANTHER" id="PTHR42930:SF3">
    <property type="entry name" value="PHOSPHATE-SPECIFIC TRANSPORT SYSTEM ACCESSORY PROTEIN PHOU"/>
    <property type="match status" value="1"/>
</dbReference>
<keyword evidence="10" id="KW-1185">Reference proteome</keyword>
<dbReference type="AlphaFoldDB" id="A0A2W0H9C1"/>
<evidence type="ECO:0000313" key="10">
    <source>
        <dbReference type="Proteomes" id="UP000248066"/>
    </source>
</evidence>
<feature type="domain" description="PhoU" evidence="8">
    <location>
        <begin position="20"/>
        <end position="105"/>
    </location>
</feature>
<dbReference type="PIRSF" id="PIRSF003107">
    <property type="entry name" value="PhoU"/>
    <property type="match status" value="1"/>
</dbReference>
<keyword evidence="4 7" id="KW-0813">Transport</keyword>
<sequence length="219" mass="25142">MAVRGTFAASLEELKIEVMLLGSMVRNSLTETMEAFETGNYSRFEQMIEQDQTVNELEQDINDEATLLIARQQPVASDLRRIIVMLKISSDLERVGDLAVDMSKAAKRIRLSEMMEEHRSALIELAAKADYMLKEVLHAYKERNVLRAQQIAGFDDDVDRAYGEFVKSIFNVAVSEKKDIQQITQMAFISRYIERIADYATNIAEWIIYEVNGQRFDLN</sequence>
<dbReference type="SUPFAM" id="SSF109755">
    <property type="entry name" value="PhoU-like"/>
    <property type="match status" value="1"/>
</dbReference>
<dbReference type="OrthoDB" id="9814256at2"/>
<comment type="subunit">
    <text evidence="3 7">Homodimer.</text>
</comment>
<dbReference type="GO" id="GO:0030643">
    <property type="term" value="P:intracellular phosphate ion homeostasis"/>
    <property type="evidence" value="ECO:0007669"/>
    <property type="project" value="InterPro"/>
</dbReference>
<dbReference type="GO" id="GO:0045936">
    <property type="term" value="P:negative regulation of phosphate metabolic process"/>
    <property type="evidence" value="ECO:0007669"/>
    <property type="project" value="InterPro"/>
</dbReference>
<dbReference type="GO" id="GO:0006817">
    <property type="term" value="P:phosphate ion transport"/>
    <property type="evidence" value="ECO:0007669"/>
    <property type="project" value="UniProtKB-KW"/>
</dbReference>
<dbReference type="FunFam" id="1.20.58.220:FF:000004">
    <property type="entry name" value="Phosphate-specific transport system accessory protein PhoU"/>
    <property type="match status" value="1"/>
</dbReference>
<comment type="caution">
    <text evidence="9">The sequence shown here is derived from an EMBL/GenBank/DDBJ whole genome shotgun (WGS) entry which is preliminary data.</text>
</comment>
<accession>A0A2W0H9C1</accession>
<dbReference type="InterPro" id="IPR038078">
    <property type="entry name" value="PhoU-like_sf"/>
</dbReference>
<keyword evidence="5 7" id="KW-0963">Cytoplasm</keyword>
<evidence type="ECO:0000256" key="3">
    <source>
        <dbReference type="ARBA" id="ARBA00011738"/>
    </source>
</evidence>
<dbReference type="PANTHER" id="PTHR42930">
    <property type="entry name" value="PHOSPHATE-SPECIFIC TRANSPORT SYSTEM ACCESSORY PROTEIN PHOU"/>
    <property type="match status" value="1"/>
</dbReference>
<evidence type="ECO:0000259" key="8">
    <source>
        <dbReference type="Pfam" id="PF01895"/>
    </source>
</evidence>
<evidence type="ECO:0000256" key="2">
    <source>
        <dbReference type="ARBA" id="ARBA00008107"/>
    </source>
</evidence>
<evidence type="ECO:0000256" key="6">
    <source>
        <dbReference type="ARBA" id="ARBA00022592"/>
    </source>
</evidence>
<comment type="function">
    <text evidence="7">Plays a role in the regulation of phosphate uptake.</text>
</comment>
<evidence type="ECO:0000256" key="5">
    <source>
        <dbReference type="ARBA" id="ARBA00022490"/>
    </source>
</evidence>
<dbReference type="Pfam" id="PF01895">
    <property type="entry name" value="PhoU"/>
    <property type="match status" value="2"/>
</dbReference>
<evidence type="ECO:0000256" key="4">
    <source>
        <dbReference type="ARBA" id="ARBA00022448"/>
    </source>
</evidence>
<dbReference type="Gene3D" id="1.20.58.220">
    <property type="entry name" value="Phosphate transport system protein phou homolog 2, domain 2"/>
    <property type="match status" value="1"/>
</dbReference>
<comment type="similarity">
    <text evidence="2 7">Belongs to the PhoU family.</text>
</comment>
<keyword evidence="6 7" id="KW-0592">Phosphate transport</keyword>
<evidence type="ECO:0000256" key="7">
    <source>
        <dbReference type="PIRNR" id="PIRNR003107"/>
    </source>
</evidence>
<dbReference type="GO" id="GO:0005737">
    <property type="term" value="C:cytoplasm"/>
    <property type="evidence" value="ECO:0007669"/>
    <property type="project" value="UniProtKB-SubCell"/>
</dbReference>
<organism evidence="9 10">
    <name type="scientific">Alteribacter lacisalsi</name>
    <dbReference type="NCBI Taxonomy" id="2045244"/>
    <lineage>
        <taxon>Bacteria</taxon>
        <taxon>Bacillati</taxon>
        <taxon>Bacillota</taxon>
        <taxon>Bacilli</taxon>
        <taxon>Bacillales</taxon>
        <taxon>Bacillaceae</taxon>
        <taxon>Alteribacter</taxon>
    </lineage>
</organism>
<evidence type="ECO:0000313" key="9">
    <source>
        <dbReference type="EMBL" id="PYZ97366.1"/>
    </source>
</evidence>
<dbReference type="RefSeq" id="WP_110516367.1">
    <property type="nucleotide sequence ID" value="NZ_PDOF01000001.1"/>
</dbReference>
<dbReference type="NCBIfam" id="TIGR02135">
    <property type="entry name" value="phoU_full"/>
    <property type="match status" value="1"/>
</dbReference>
<name>A0A2W0H9C1_9BACI</name>
<dbReference type="EMBL" id="PDOF01000001">
    <property type="protein sequence ID" value="PYZ97366.1"/>
    <property type="molecule type" value="Genomic_DNA"/>
</dbReference>
<evidence type="ECO:0000256" key="1">
    <source>
        <dbReference type="ARBA" id="ARBA00004496"/>
    </source>
</evidence>